<evidence type="ECO:0000313" key="2">
    <source>
        <dbReference type="EMBL" id="EDM75756.1"/>
    </source>
</evidence>
<reference evidence="2 3" key="1">
    <citation type="submission" date="2007-06" db="EMBL/GenBank/DDBJ databases">
        <authorList>
            <person name="Shimkets L."/>
            <person name="Ferriera S."/>
            <person name="Johnson J."/>
            <person name="Kravitz S."/>
            <person name="Beeson K."/>
            <person name="Sutton G."/>
            <person name="Rogers Y.-H."/>
            <person name="Friedman R."/>
            <person name="Frazier M."/>
            <person name="Venter J.C."/>
        </authorList>
    </citation>
    <scope>NUCLEOTIDE SEQUENCE [LARGE SCALE GENOMIC DNA]</scope>
    <source>
        <strain evidence="2 3">SIR-1</strain>
    </source>
</reference>
<gene>
    <name evidence="2" type="ORF">PPSIR1_17655</name>
</gene>
<evidence type="ECO:0000313" key="3">
    <source>
        <dbReference type="Proteomes" id="UP000005801"/>
    </source>
</evidence>
<dbReference type="STRING" id="391625.PPSIR1_17655"/>
<dbReference type="Proteomes" id="UP000005801">
    <property type="component" value="Unassembled WGS sequence"/>
</dbReference>
<sequence length="401" mass="42329">MNASKTIATAALLTLFVPAVACDSEDMDSAVDAELDAAIDGPELTATLADLDALPVDELDAEELALNAPPQPVSTLSQQVYQCDIDVLNGTTNCDPQYVDANEFDPSEWTANVDMRHKGANFRRMDIYAEICDPSEYAFAVADSPTTNGWGGDSSTADHDAEAHLYGTGLQVYGTLDATHGAYGNHTSLGSAHAGGCQVVHTVVYHKEGGDVGVFSFDGGGSPMTIRDTQTFKLDYQACATSSDPARGISCDFEDSSLSDVDRWHFGLNRTVGSGSRDGAGVQQACVVLSEDAGVTPPDCLASQSVEGIPEGTRKFCIGAGTPAQMQAQCEQFAANWVGWYTNGSYNYSSHWGNPCPQGTSPVPNSYFYVPNSCVPYPGVGDGCGGPGSMNYEHQIGVMCQ</sequence>
<dbReference type="RefSeq" id="WP_006975055.1">
    <property type="nucleotide sequence ID" value="NZ_ABCS01000081.1"/>
</dbReference>
<proteinExistence type="predicted"/>
<organism evidence="2 3">
    <name type="scientific">Plesiocystis pacifica SIR-1</name>
    <dbReference type="NCBI Taxonomy" id="391625"/>
    <lineage>
        <taxon>Bacteria</taxon>
        <taxon>Pseudomonadati</taxon>
        <taxon>Myxococcota</taxon>
        <taxon>Polyangia</taxon>
        <taxon>Nannocystales</taxon>
        <taxon>Nannocystaceae</taxon>
        <taxon>Plesiocystis</taxon>
    </lineage>
</organism>
<protein>
    <recommendedName>
        <fullName evidence="4">Lipoprotein</fullName>
    </recommendedName>
</protein>
<dbReference type="EMBL" id="ABCS01000081">
    <property type="protein sequence ID" value="EDM75756.1"/>
    <property type="molecule type" value="Genomic_DNA"/>
</dbReference>
<feature type="signal peptide" evidence="1">
    <location>
        <begin position="1"/>
        <end position="21"/>
    </location>
</feature>
<feature type="chain" id="PRO_5002693920" description="Lipoprotein" evidence="1">
    <location>
        <begin position="22"/>
        <end position="401"/>
    </location>
</feature>
<dbReference type="AlphaFoldDB" id="A6GEB5"/>
<keyword evidence="1" id="KW-0732">Signal</keyword>
<keyword evidence="3" id="KW-1185">Reference proteome</keyword>
<accession>A6GEB5</accession>
<dbReference type="OrthoDB" id="9823807at2"/>
<evidence type="ECO:0008006" key="4">
    <source>
        <dbReference type="Google" id="ProtNLM"/>
    </source>
</evidence>
<evidence type="ECO:0000256" key="1">
    <source>
        <dbReference type="SAM" id="SignalP"/>
    </source>
</evidence>
<comment type="caution">
    <text evidence="2">The sequence shown here is derived from an EMBL/GenBank/DDBJ whole genome shotgun (WGS) entry which is preliminary data.</text>
</comment>
<name>A6GEB5_9BACT</name>